<dbReference type="InterPro" id="IPR052740">
    <property type="entry name" value="CE4"/>
</dbReference>
<dbReference type="PANTHER" id="PTHR45985:SF1">
    <property type="entry name" value="VERMIFORM, ISOFORM I"/>
    <property type="match status" value="1"/>
</dbReference>
<evidence type="ECO:0000313" key="5">
    <source>
        <dbReference type="Proteomes" id="UP000283509"/>
    </source>
</evidence>
<dbReference type="AlphaFoldDB" id="A0A3R7M6C5"/>
<accession>A0A3R7M6C5</accession>
<dbReference type="InterPro" id="IPR011330">
    <property type="entry name" value="Glyco_hydro/deAcase_b/a-brl"/>
</dbReference>
<reference evidence="4 5" key="1">
    <citation type="submission" date="2018-04" db="EMBL/GenBank/DDBJ databases">
        <authorList>
            <person name="Zhang X."/>
            <person name="Yuan J."/>
            <person name="Li F."/>
            <person name="Xiang J."/>
        </authorList>
    </citation>
    <scope>NUCLEOTIDE SEQUENCE [LARGE SCALE GENOMIC DNA]</scope>
    <source>
        <tissue evidence="4">Muscle</tissue>
    </source>
</reference>
<feature type="disulfide bond" evidence="2">
    <location>
        <begin position="146"/>
        <end position="161"/>
    </location>
</feature>
<dbReference type="SUPFAM" id="SSF88713">
    <property type="entry name" value="Glycoside hydrolase/deacetylase"/>
    <property type="match status" value="1"/>
</dbReference>
<dbReference type="Pfam" id="PF00057">
    <property type="entry name" value="Ldl_recept_a"/>
    <property type="match status" value="1"/>
</dbReference>
<dbReference type="STRING" id="6689.A0A3R7M6C5"/>
<feature type="region of interest" description="Disordered" evidence="3">
    <location>
        <begin position="1"/>
        <end position="22"/>
    </location>
</feature>
<dbReference type="PANTHER" id="PTHR45985">
    <property type="match status" value="1"/>
</dbReference>
<dbReference type="FunFam" id="3.20.20.370:FF:000003">
    <property type="entry name" value="CLUMA_CG003232, isoform B"/>
    <property type="match status" value="1"/>
</dbReference>
<evidence type="ECO:0000313" key="4">
    <source>
        <dbReference type="EMBL" id="ROT68321.1"/>
    </source>
</evidence>
<sequence length="545" mass="62224">MSVKSKREGRLRRTHSDKSPECVRASPLVEGLVAPVPPEPLSREKRQLTQFDLPVTTEELCRNKDNEEFFRLPTVPDCRDVFRCDRSGTHGPIRLAAVRCPNALAFDVDNQVPRKVKPLLYTDEPICPPNQLACGDGTCIAKAFFCNGNRDCADGSDENACNVREDPNRAPKCDKEQCILPDCFCSADGTQIPGNLGLNQTPQMITITFSGAINEGNIDLYQDIFNEGNKNANGCQIKGTFFVSHRYTNYSAVQELHRKGHEIAVFSISNRAEASYWTDGNYDDWLTEMAGARLIIERFANITDNSIIGVRAPYLRVGGNTQFEMMTDQLFIYDASITAPLDRVPLWPYTLYFRMPHKCHGNAQNCPSRSHPVWEMVVNELDRREDLQHDEKLSGCHFVDSCTNIRDADQFEKLLNNNFNRHYNTNRAPLGLHFTAAWFKRNKEFKNVLLKFINEKRAQNDVYFVTLLQVIQWMQNPTEVTAIRDFADWKEKCDVKGQPYCSLPNSCPLRTHELRNEELNLYTCMECPRNYPWLLDPTGDGLDLV</sequence>
<evidence type="ECO:0000256" key="1">
    <source>
        <dbReference type="ARBA" id="ARBA00023157"/>
    </source>
</evidence>
<organism evidence="4 5">
    <name type="scientific">Penaeus vannamei</name>
    <name type="common">Whiteleg shrimp</name>
    <name type="synonym">Litopenaeus vannamei</name>
    <dbReference type="NCBI Taxonomy" id="6689"/>
    <lineage>
        <taxon>Eukaryota</taxon>
        <taxon>Metazoa</taxon>
        <taxon>Ecdysozoa</taxon>
        <taxon>Arthropoda</taxon>
        <taxon>Crustacea</taxon>
        <taxon>Multicrustacea</taxon>
        <taxon>Malacostraca</taxon>
        <taxon>Eumalacostraca</taxon>
        <taxon>Eucarida</taxon>
        <taxon>Decapoda</taxon>
        <taxon>Dendrobranchiata</taxon>
        <taxon>Penaeoidea</taxon>
        <taxon>Penaeidae</taxon>
        <taxon>Penaeus</taxon>
    </lineage>
</organism>
<protein>
    <submittedName>
        <fullName evidence="4">Uncharacterized protein</fullName>
    </submittedName>
</protein>
<feature type="disulfide bond" evidence="2">
    <location>
        <begin position="127"/>
        <end position="139"/>
    </location>
</feature>
<evidence type="ECO:0000256" key="3">
    <source>
        <dbReference type="SAM" id="MobiDB-lite"/>
    </source>
</evidence>
<dbReference type="CDD" id="cd00112">
    <property type="entry name" value="LDLa"/>
    <property type="match status" value="1"/>
</dbReference>
<gene>
    <name evidence="4" type="ORF">C7M84_013555</name>
</gene>
<proteinExistence type="predicted"/>
<dbReference type="OrthoDB" id="504708at2759"/>
<comment type="caution">
    <text evidence="4">The sequence shown here is derived from an EMBL/GenBank/DDBJ whole genome shotgun (WGS) entry which is preliminary data.</text>
</comment>
<dbReference type="Gene3D" id="4.10.400.10">
    <property type="entry name" value="Low-density Lipoprotein Receptor"/>
    <property type="match status" value="1"/>
</dbReference>
<feature type="disulfide bond" evidence="2">
    <location>
        <begin position="134"/>
        <end position="152"/>
    </location>
</feature>
<dbReference type="InterPro" id="IPR036055">
    <property type="entry name" value="LDL_receptor-like_sf"/>
</dbReference>
<dbReference type="PROSITE" id="PS01209">
    <property type="entry name" value="LDLRA_1"/>
    <property type="match status" value="1"/>
</dbReference>
<dbReference type="Gene3D" id="3.20.20.370">
    <property type="entry name" value="Glycoside hydrolase/deacetylase"/>
    <property type="match status" value="1"/>
</dbReference>
<reference evidence="4 5" key="2">
    <citation type="submission" date="2019-01" db="EMBL/GenBank/DDBJ databases">
        <title>The decoding of complex shrimp genome reveals the adaptation for benthos swimmer, frequently molting mechanism and breeding impact on genome.</title>
        <authorList>
            <person name="Sun Y."/>
            <person name="Gao Y."/>
            <person name="Yu Y."/>
        </authorList>
    </citation>
    <scope>NUCLEOTIDE SEQUENCE [LARGE SCALE GENOMIC DNA]</scope>
    <source>
        <tissue evidence="4">Muscle</tissue>
    </source>
</reference>
<dbReference type="InterPro" id="IPR023415">
    <property type="entry name" value="LDLR_class-A_CS"/>
</dbReference>
<keyword evidence="1 2" id="KW-1015">Disulfide bond</keyword>
<dbReference type="SUPFAM" id="SSF57424">
    <property type="entry name" value="LDL receptor-like module"/>
    <property type="match status" value="1"/>
</dbReference>
<dbReference type="InterPro" id="IPR002172">
    <property type="entry name" value="LDrepeatLR_classA_rpt"/>
</dbReference>
<dbReference type="Proteomes" id="UP000283509">
    <property type="component" value="Unassembled WGS sequence"/>
</dbReference>
<evidence type="ECO:0000256" key="2">
    <source>
        <dbReference type="PROSITE-ProRule" id="PRU00124"/>
    </source>
</evidence>
<dbReference type="GO" id="GO:0005975">
    <property type="term" value="P:carbohydrate metabolic process"/>
    <property type="evidence" value="ECO:0007669"/>
    <property type="project" value="InterPro"/>
</dbReference>
<name>A0A3R7M6C5_PENVA</name>
<dbReference type="PROSITE" id="PS50068">
    <property type="entry name" value="LDLRA_2"/>
    <property type="match status" value="1"/>
</dbReference>
<dbReference type="EMBL" id="QCYY01002692">
    <property type="protein sequence ID" value="ROT68321.1"/>
    <property type="molecule type" value="Genomic_DNA"/>
</dbReference>
<keyword evidence="5" id="KW-1185">Reference proteome</keyword>
<dbReference type="SMART" id="SM00192">
    <property type="entry name" value="LDLa"/>
    <property type="match status" value="1"/>
</dbReference>
<dbReference type="CDD" id="cd10974">
    <property type="entry name" value="CE4_CDA_like_1"/>
    <property type="match status" value="1"/>
</dbReference>